<evidence type="ECO:0000313" key="2">
    <source>
        <dbReference type="EMBL" id="PQO29469.1"/>
    </source>
</evidence>
<sequence length="104" mass="11644">MAVAETMLLAMCWGLGIVNLVCFVIILVKMFAYQDIGLALISLLLTLCSGFGVLIAFIGGWVYVTKYDSLRFMGFWTAISFAQFLFAVAYTLMLMQSENLLSYR</sequence>
<feature type="transmembrane region" description="Helical" evidence="1">
    <location>
        <begin position="40"/>
        <end position="63"/>
    </location>
</feature>
<dbReference type="EMBL" id="PUHY01000015">
    <property type="protein sequence ID" value="PQO29469.1"/>
    <property type="molecule type" value="Genomic_DNA"/>
</dbReference>
<organism evidence="2 3">
    <name type="scientific">Blastopirellula marina</name>
    <dbReference type="NCBI Taxonomy" id="124"/>
    <lineage>
        <taxon>Bacteria</taxon>
        <taxon>Pseudomonadati</taxon>
        <taxon>Planctomycetota</taxon>
        <taxon>Planctomycetia</taxon>
        <taxon>Pirellulales</taxon>
        <taxon>Pirellulaceae</taxon>
        <taxon>Blastopirellula</taxon>
    </lineage>
</organism>
<comment type="caution">
    <text evidence="2">The sequence shown here is derived from an EMBL/GenBank/DDBJ whole genome shotgun (WGS) entry which is preliminary data.</text>
</comment>
<dbReference type="OrthoDB" id="285473at2"/>
<feature type="transmembrane region" description="Helical" evidence="1">
    <location>
        <begin position="75"/>
        <end position="95"/>
    </location>
</feature>
<keyword evidence="1" id="KW-0812">Transmembrane</keyword>
<gene>
    <name evidence="2" type="ORF">C5Y83_25735</name>
</gene>
<name>A0A2S8FBE6_9BACT</name>
<proteinExistence type="predicted"/>
<evidence type="ECO:0000313" key="3">
    <source>
        <dbReference type="Proteomes" id="UP000238322"/>
    </source>
</evidence>
<dbReference type="RefSeq" id="WP_105332663.1">
    <property type="nucleotide sequence ID" value="NZ_PUHY01000015.1"/>
</dbReference>
<protein>
    <submittedName>
        <fullName evidence="2">Uncharacterized protein</fullName>
    </submittedName>
</protein>
<accession>A0A2S8FBE6</accession>
<dbReference type="AlphaFoldDB" id="A0A2S8FBE6"/>
<feature type="transmembrane region" description="Helical" evidence="1">
    <location>
        <begin position="6"/>
        <end position="28"/>
    </location>
</feature>
<reference evidence="2 3" key="1">
    <citation type="submission" date="2018-02" db="EMBL/GenBank/DDBJ databases">
        <title>Comparative genomes isolates from brazilian mangrove.</title>
        <authorList>
            <person name="Araujo J.E."/>
            <person name="Taketani R.G."/>
            <person name="Silva M.C.P."/>
            <person name="Loureco M.V."/>
            <person name="Andreote F.D."/>
        </authorList>
    </citation>
    <scope>NUCLEOTIDE SEQUENCE [LARGE SCALE GENOMIC DNA]</scope>
    <source>
        <strain evidence="2 3">Hex-1 MGV</strain>
    </source>
</reference>
<evidence type="ECO:0000256" key="1">
    <source>
        <dbReference type="SAM" id="Phobius"/>
    </source>
</evidence>
<keyword evidence="1" id="KW-0472">Membrane</keyword>
<dbReference type="Proteomes" id="UP000238322">
    <property type="component" value="Unassembled WGS sequence"/>
</dbReference>
<keyword evidence="1" id="KW-1133">Transmembrane helix</keyword>